<name>A0A645ERD8_9ZZZZ</name>
<sequence>MVVNPFEDFRADDSGARGSEAVLRRHAVENLASETAAEEMDAIGFSGKERDESRGSHAAEASGFFSEKDFCPAFGGREARGSSCRTSPGDKDIATGDYWNLA</sequence>
<evidence type="ECO:0000313" key="2">
    <source>
        <dbReference type="EMBL" id="MPN03093.1"/>
    </source>
</evidence>
<accession>A0A645ERD8</accession>
<reference evidence="2" key="1">
    <citation type="submission" date="2019-08" db="EMBL/GenBank/DDBJ databases">
        <authorList>
            <person name="Kucharzyk K."/>
            <person name="Murdoch R.W."/>
            <person name="Higgins S."/>
            <person name="Loffler F."/>
        </authorList>
    </citation>
    <scope>NUCLEOTIDE SEQUENCE</scope>
</reference>
<proteinExistence type="predicted"/>
<feature type="region of interest" description="Disordered" evidence="1">
    <location>
        <begin position="77"/>
        <end position="102"/>
    </location>
</feature>
<evidence type="ECO:0000256" key="1">
    <source>
        <dbReference type="SAM" id="MobiDB-lite"/>
    </source>
</evidence>
<dbReference type="AlphaFoldDB" id="A0A645ERD8"/>
<comment type="caution">
    <text evidence="2">The sequence shown here is derived from an EMBL/GenBank/DDBJ whole genome shotgun (WGS) entry which is preliminary data.</text>
</comment>
<gene>
    <name evidence="2" type="ORF">SDC9_150316</name>
</gene>
<organism evidence="2">
    <name type="scientific">bioreactor metagenome</name>
    <dbReference type="NCBI Taxonomy" id="1076179"/>
    <lineage>
        <taxon>unclassified sequences</taxon>
        <taxon>metagenomes</taxon>
        <taxon>ecological metagenomes</taxon>
    </lineage>
</organism>
<protein>
    <submittedName>
        <fullName evidence="2">Uncharacterized protein</fullName>
    </submittedName>
</protein>
<dbReference type="EMBL" id="VSSQ01049027">
    <property type="protein sequence ID" value="MPN03093.1"/>
    <property type="molecule type" value="Genomic_DNA"/>
</dbReference>